<dbReference type="Proteomes" id="UP000272888">
    <property type="component" value="Unassembled WGS sequence"/>
</dbReference>
<protein>
    <recommendedName>
        <fullName evidence="3">Hyalin</fullName>
    </recommendedName>
</protein>
<reference evidence="2" key="1">
    <citation type="submission" date="2018-09" db="EMBL/GenBank/DDBJ databases">
        <authorList>
            <person name="Livingstone P.G."/>
            <person name="Whitworth D.E."/>
        </authorList>
    </citation>
    <scope>NUCLEOTIDE SEQUENCE [LARGE SCALE GENOMIC DNA]</scope>
    <source>
        <strain evidence="2">CA051B</strain>
    </source>
</reference>
<dbReference type="EMBL" id="RAWB01000184">
    <property type="protein sequence ID" value="RKH57318.1"/>
    <property type="molecule type" value="Genomic_DNA"/>
</dbReference>
<dbReference type="NCBIfam" id="TIGR04534">
    <property type="entry name" value="ELWxxDGT_rpt"/>
    <property type="match status" value="1"/>
</dbReference>
<proteinExistence type="predicted"/>
<organism evidence="1 2">
    <name type="scientific">Corallococcus llansteffanensis</name>
    <dbReference type="NCBI Taxonomy" id="2316731"/>
    <lineage>
        <taxon>Bacteria</taxon>
        <taxon>Pseudomonadati</taxon>
        <taxon>Myxococcota</taxon>
        <taxon>Myxococcia</taxon>
        <taxon>Myxococcales</taxon>
        <taxon>Cystobacterineae</taxon>
        <taxon>Myxococcaceae</taxon>
        <taxon>Corallococcus</taxon>
    </lineage>
</organism>
<keyword evidence="2" id="KW-1185">Reference proteome</keyword>
<gene>
    <name evidence="1" type="ORF">D7V93_18585</name>
</gene>
<feature type="non-terminal residue" evidence="1">
    <location>
        <position position="1"/>
    </location>
</feature>
<evidence type="ECO:0000313" key="2">
    <source>
        <dbReference type="Proteomes" id="UP000272888"/>
    </source>
</evidence>
<dbReference type="InterPro" id="IPR030916">
    <property type="entry name" value="ELWxxDGT_rpt"/>
</dbReference>
<dbReference type="RefSeq" id="WP_120644684.1">
    <property type="nucleotide sequence ID" value="NZ_RAWB01000184.1"/>
</dbReference>
<evidence type="ECO:0000313" key="1">
    <source>
        <dbReference type="EMBL" id="RKH57318.1"/>
    </source>
</evidence>
<sequence length="472" mass="49782">GGEAATVEEPSYGVIQQACPAGVASRLKVVTPPGSDPRSRVLGFTDVQGTLYFVTDPLDGTTTLWKSDGTDAGTVQVRAFPAAAVGFPRLTDLVAVGNRLFFQLYDPATGTELWVSDGTTSGTRLVRDITPGASSSSLRNLTEVNGRLVFFRQVPATPTEASRVELWRSDGTTTGTLRVRNFGENPGLGFDTLKVGNALLFFFSQPTGTTLWRTDGTLAGTTSVERLDADSVPITQVGRAGDLGLFILQDGPNHEVWRTTGTAAGTVRLDAFGKPVRLLGSVGSSVYLSSADLTTRRLRIDRLALSGGGKALVTTLPNPYASNDFAIPYVQNTAISGSQIYFSVAISSPGPSPLDVTLWVTNGTAAGTRDLFRQLSRSDEYISPVFATGAGVVLFSGSPEGGFTEPWFTRGTVATTGQLADIRPGPGGSSPDGFTRVGSRVYFAATDDTNLAQVWSSPVSFICPPGLTETTR</sequence>
<comment type="caution">
    <text evidence="1">The sequence shown here is derived from an EMBL/GenBank/DDBJ whole genome shotgun (WGS) entry which is preliminary data.</text>
</comment>
<evidence type="ECO:0008006" key="3">
    <source>
        <dbReference type="Google" id="ProtNLM"/>
    </source>
</evidence>
<dbReference type="AlphaFoldDB" id="A0A3A8PM93"/>
<accession>A0A3A8PM93</accession>
<name>A0A3A8PM93_9BACT</name>